<organism evidence="17 18">
    <name type="scientific">Pseudaquabacterium rugosum</name>
    <dbReference type="NCBI Taxonomy" id="2984194"/>
    <lineage>
        <taxon>Bacteria</taxon>
        <taxon>Pseudomonadati</taxon>
        <taxon>Pseudomonadota</taxon>
        <taxon>Betaproteobacteria</taxon>
        <taxon>Burkholderiales</taxon>
        <taxon>Sphaerotilaceae</taxon>
        <taxon>Pseudaquabacterium</taxon>
    </lineage>
</organism>
<evidence type="ECO:0000256" key="7">
    <source>
        <dbReference type="ARBA" id="ARBA00022795"/>
    </source>
</evidence>
<dbReference type="SMART" id="SM00382">
    <property type="entry name" value="AAA"/>
    <property type="match status" value="1"/>
</dbReference>
<evidence type="ECO:0000256" key="9">
    <source>
        <dbReference type="ARBA" id="ARBA00023134"/>
    </source>
</evidence>
<comment type="subcellular location">
    <subcellularLocation>
        <location evidence="1">Cell membrane</location>
        <topology evidence="1">Peripheral membrane protein</topology>
        <orientation evidence="1">Cytoplasmic side</orientation>
    </subcellularLocation>
</comment>
<sequence length="658" mass="67807">MSQSNTAMNVRRFTAKTAREALAQVRQALGEDAVVLSTRPCDGGVEVLAMAPEGLQQAEAVAARALPPPSAPPAPSAAAAAPAAPGGVLGRAMSLAERIAARGEHRLGQGPAGGERHEPGFGAQEPPVAGQAALSARPPAGGDTAIDPQVARDIETLGMSTLTFQDYVRERMLRRRQAELEQQAPTRLPQAMGLEPAAAVPPGATGHAAQAAHASQASPTAKVSHPAPPIAAHGPAAGHPAAAAPTGAAAPAGGTLRLPGKAAQRPAAATGTPTLRVIANPQPPQAGAEAEAPVLRAELGQGAPAFSDDDFDATPAPGRGSRVEDLLDRQEVMGELRQVRHLIEERFGMLAYMERLQRDPRQVALLQRLFDCGLSPGLVRKLVQALPADVPDDLVWAAGVLERNLPSGEHEAPLEDHAGVLAFVGPTGVGKTTGTAKLAAAFAARHGAANLGLITLDAYRVGAHEQLRAYGRILGVPVHTAHDRASLEDLLELLATKRLVLIDTAGVAQRDHRARETLEMLQHQAIEKVLVLNAAAQGETLEDVVLAYGGSHGLGVVLSKLDEVVKLGPALDALIRQRCKVLAVANGQRVPEDWHRLSAAALVQRALQGGGSASWRLDANEVNLIFAATQGAVAPGFAGLPPGLGAGVAAVAGQGLPA</sequence>
<comment type="similarity">
    <text evidence="2">Belongs to the GTP-binding SRP family.</text>
</comment>
<evidence type="ECO:0000256" key="1">
    <source>
        <dbReference type="ARBA" id="ARBA00004413"/>
    </source>
</evidence>
<evidence type="ECO:0000256" key="3">
    <source>
        <dbReference type="ARBA" id="ARBA00014919"/>
    </source>
</evidence>
<gene>
    <name evidence="17" type="primary">flhF</name>
    <name evidence="17" type="ORF">AACH11_04665</name>
</gene>
<feature type="compositionally biased region" description="Low complexity" evidence="14">
    <location>
        <begin position="230"/>
        <end position="254"/>
    </location>
</feature>
<dbReference type="Gene3D" id="3.40.50.300">
    <property type="entry name" value="P-loop containing nucleotide triphosphate hydrolases"/>
    <property type="match status" value="1"/>
</dbReference>
<dbReference type="Proteomes" id="UP001368500">
    <property type="component" value="Unassembled WGS sequence"/>
</dbReference>
<accession>A0ABU9B5U7</accession>
<dbReference type="InterPro" id="IPR027417">
    <property type="entry name" value="P-loop_NTPase"/>
</dbReference>
<evidence type="ECO:0000256" key="8">
    <source>
        <dbReference type="ARBA" id="ARBA00022927"/>
    </source>
</evidence>
<keyword evidence="11" id="KW-1006">Bacterial flagellum protein export</keyword>
<evidence type="ECO:0000256" key="13">
    <source>
        <dbReference type="NCBIfam" id="TIGR03499"/>
    </source>
</evidence>
<keyword evidence="6" id="KW-0547">Nucleotide-binding</keyword>
<dbReference type="CDD" id="cd17873">
    <property type="entry name" value="FlhF"/>
    <property type="match status" value="1"/>
</dbReference>
<feature type="domain" description="SRP54-type proteins GTP-binding" evidence="16">
    <location>
        <begin position="418"/>
        <end position="608"/>
    </location>
</feature>
<keyword evidence="4" id="KW-0813">Transport</keyword>
<evidence type="ECO:0000256" key="2">
    <source>
        <dbReference type="ARBA" id="ARBA00008531"/>
    </source>
</evidence>
<evidence type="ECO:0000256" key="5">
    <source>
        <dbReference type="ARBA" id="ARBA00022475"/>
    </source>
</evidence>
<keyword evidence="5" id="KW-1003">Cell membrane</keyword>
<evidence type="ECO:0000256" key="12">
    <source>
        <dbReference type="ARBA" id="ARBA00025337"/>
    </source>
</evidence>
<keyword evidence="17" id="KW-0969">Cilium</keyword>
<feature type="region of interest" description="Disordered" evidence="14">
    <location>
        <begin position="181"/>
        <end position="271"/>
    </location>
</feature>
<dbReference type="EMBL" id="JBBUTF010000004">
    <property type="protein sequence ID" value="MEK8025254.1"/>
    <property type="molecule type" value="Genomic_DNA"/>
</dbReference>
<evidence type="ECO:0000256" key="11">
    <source>
        <dbReference type="ARBA" id="ARBA00023225"/>
    </source>
</evidence>
<keyword evidence="7" id="KW-1005">Bacterial flagellum biogenesis</keyword>
<dbReference type="Pfam" id="PF00448">
    <property type="entry name" value="SRP54"/>
    <property type="match status" value="1"/>
</dbReference>
<dbReference type="InterPro" id="IPR003593">
    <property type="entry name" value="AAA+_ATPase"/>
</dbReference>
<dbReference type="NCBIfam" id="TIGR03499">
    <property type="entry name" value="FlhF"/>
    <property type="match status" value="1"/>
</dbReference>
<dbReference type="InterPro" id="IPR047040">
    <property type="entry name" value="FlhF__GTPase_dom"/>
</dbReference>
<keyword evidence="10" id="KW-0472">Membrane</keyword>
<keyword evidence="9" id="KW-0342">GTP-binding</keyword>
<protein>
    <recommendedName>
        <fullName evidence="3 13">Flagellar biosynthesis protein FlhF</fullName>
    </recommendedName>
</protein>
<keyword evidence="17" id="KW-0282">Flagellum</keyword>
<keyword evidence="8" id="KW-0653">Protein transport</keyword>
<feature type="region of interest" description="Disordered" evidence="14">
    <location>
        <begin position="302"/>
        <end position="322"/>
    </location>
</feature>
<feature type="compositionally biased region" description="Low complexity" evidence="14">
    <location>
        <begin position="202"/>
        <end position="221"/>
    </location>
</feature>
<evidence type="ECO:0000313" key="18">
    <source>
        <dbReference type="Proteomes" id="UP001368500"/>
    </source>
</evidence>
<keyword evidence="17" id="KW-0966">Cell projection</keyword>
<proteinExistence type="inferred from homology"/>
<dbReference type="SMART" id="SM00962">
    <property type="entry name" value="SRP54"/>
    <property type="match status" value="1"/>
</dbReference>
<evidence type="ECO:0000256" key="6">
    <source>
        <dbReference type="ARBA" id="ARBA00022741"/>
    </source>
</evidence>
<keyword evidence="18" id="KW-1185">Reference proteome</keyword>
<reference evidence="17 18" key="1">
    <citation type="submission" date="2024-04" db="EMBL/GenBank/DDBJ databases">
        <title>Novel species of the genus Ideonella isolated from streams.</title>
        <authorList>
            <person name="Lu H."/>
        </authorList>
    </citation>
    <scope>NUCLEOTIDE SEQUENCE [LARGE SCALE GENOMIC DNA]</scope>
    <source>
        <strain evidence="17 18">BYS139W</strain>
    </source>
</reference>
<evidence type="ECO:0000259" key="15">
    <source>
        <dbReference type="SMART" id="SM00382"/>
    </source>
</evidence>
<evidence type="ECO:0000256" key="14">
    <source>
        <dbReference type="SAM" id="MobiDB-lite"/>
    </source>
</evidence>
<dbReference type="InterPro" id="IPR020006">
    <property type="entry name" value="FlhF"/>
</dbReference>
<feature type="domain" description="AAA+ ATPase" evidence="15">
    <location>
        <begin position="417"/>
        <end position="607"/>
    </location>
</feature>
<comment type="caution">
    <text evidence="17">The sequence shown here is derived from an EMBL/GenBank/DDBJ whole genome shotgun (WGS) entry which is preliminary data.</text>
</comment>
<dbReference type="InterPro" id="IPR000897">
    <property type="entry name" value="SRP54_GTPase_dom"/>
</dbReference>
<dbReference type="PANTHER" id="PTHR43134:SF3">
    <property type="entry name" value="FLAGELLAR BIOSYNTHESIS PROTEIN FLHF"/>
    <property type="match status" value="1"/>
</dbReference>
<dbReference type="RefSeq" id="WP_341373042.1">
    <property type="nucleotide sequence ID" value="NZ_JBBUTF010000004.1"/>
</dbReference>
<comment type="function">
    <text evidence="12">Necessary for flagellar biosynthesis. May be involved in translocation of the flagellum.</text>
</comment>
<evidence type="ECO:0000256" key="4">
    <source>
        <dbReference type="ARBA" id="ARBA00022448"/>
    </source>
</evidence>
<name>A0ABU9B5U7_9BURK</name>
<evidence type="ECO:0000259" key="16">
    <source>
        <dbReference type="SMART" id="SM00962"/>
    </source>
</evidence>
<dbReference type="SUPFAM" id="SSF52540">
    <property type="entry name" value="P-loop containing nucleoside triphosphate hydrolases"/>
    <property type="match status" value="1"/>
</dbReference>
<dbReference type="PANTHER" id="PTHR43134">
    <property type="entry name" value="SIGNAL RECOGNITION PARTICLE RECEPTOR SUBUNIT ALPHA"/>
    <property type="match status" value="1"/>
</dbReference>
<evidence type="ECO:0000256" key="10">
    <source>
        <dbReference type="ARBA" id="ARBA00023136"/>
    </source>
</evidence>
<evidence type="ECO:0000313" key="17">
    <source>
        <dbReference type="EMBL" id="MEK8025254.1"/>
    </source>
</evidence>